<evidence type="ECO:0000313" key="6">
    <source>
        <dbReference type="WormBase" id="SRAE_1000182900"/>
    </source>
</evidence>
<evidence type="ECO:0000259" key="2">
    <source>
        <dbReference type="Pfam" id="PF00188"/>
    </source>
</evidence>
<dbReference type="Gene3D" id="3.40.33.10">
    <property type="entry name" value="CAP"/>
    <property type="match status" value="1"/>
</dbReference>
<reference evidence="5" key="2">
    <citation type="submission" date="2020-12" db="UniProtKB">
        <authorList>
            <consortium name="WormBaseParasite"/>
        </authorList>
    </citation>
    <scope>IDENTIFICATION</scope>
</reference>
<dbReference type="EMBL" id="LN609528">
    <property type="protein sequence ID" value="CEF63569.2"/>
    <property type="molecule type" value="Genomic_DNA"/>
</dbReference>
<evidence type="ECO:0000313" key="4">
    <source>
        <dbReference type="Proteomes" id="UP000035682"/>
    </source>
</evidence>
<dbReference type="Pfam" id="PF00188">
    <property type="entry name" value="CAP"/>
    <property type="match status" value="1"/>
</dbReference>
<evidence type="ECO:0000313" key="3">
    <source>
        <dbReference type="EMBL" id="CEF63569.2"/>
    </source>
</evidence>
<dbReference type="WormBase" id="SRAE_1000182900">
    <property type="protein sequence ID" value="SRP12386"/>
    <property type="gene ID" value="WBGene00258438"/>
</dbReference>
<reference evidence="3 4" key="1">
    <citation type="submission" date="2014-09" db="EMBL/GenBank/DDBJ databases">
        <authorList>
            <person name="Martin A.A."/>
        </authorList>
    </citation>
    <scope>NUCLEOTIDE SEQUENCE</scope>
    <source>
        <strain evidence="4">ED321</strain>
        <strain evidence="3">ED321 Heterogonic</strain>
    </source>
</reference>
<dbReference type="InterPro" id="IPR035940">
    <property type="entry name" value="CAP_sf"/>
</dbReference>
<dbReference type="AlphaFoldDB" id="A0A090MWA2"/>
<dbReference type="Proteomes" id="UP000035682">
    <property type="component" value="Unplaced"/>
</dbReference>
<feature type="signal peptide" evidence="1">
    <location>
        <begin position="1"/>
        <end position="24"/>
    </location>
</feature>
<protein>
    <submittedName>
        <fullName evidence="3 5">CAP domain-containing protein</fullName>
    </submittedName>
</protein>
<evidence type="ECO:0000256" key="1">
    <source>
        <dbReference type="SAM" id="SignalP"/>
    </source>
</evidence>
<name>A0A090MWA2_STRRB</name>
<dbReference type="InterPro" id="IPR014044">
    <property type="entry name" value="CAP_dom"/>
</dbReference>
<proteinExistence type="predicted"/>
<dbReference type="SUPFAM" id="SSF55797">
    <property type="entry name" value="PR-1-like"/>
    <property type="match status" value="1"/>
</dbReference>
<organism evidence="3">
    <name type="scientific">Strongyloides ratti</name>
    <name type="common">Parasitic roundworm</name>
    <dbReference type="NCBI Taxonomy" id="34506"/>
    <lineage>
        <taxon>Eukaryota</taxon>
        <taxon>Metazoa</taxon>
        <taxon>Ecdysozoa</taxon>
        <taxon>Nematoda</taxon>
        <taxon>Chromadorea</taxon>
        <taxon>Rhabditida</taxon>
        <taxon>Tylenchina</taxon>
        <taxon>Panagrolaimomorpha</taxon>
        <taxon>Strongyloidoidea</taxon>
        <taxon>Strongyloididae</taxon>
        <taxon>Strongyloides</taxon>
    </lineage>
</organism>
<dbReference type="RefSeq" id="XP_024502770.1">
    <property type="nucleotide sequence ID" value="XM_024648833.1"/>
</dbReference>
<dbReference type="WBParaSite" id="SRAE_1000182900.1">
    <property type="protein sequence ID" value="SRAE_1000182900.1"/>
    <property type="gene ID" value="WBGene00258438"/>
</dbReference>
<accession>A0A090MWA2</accession>
<evidence type="ECO:0000313" key="5">
    <source>
        <dbReference type="WBParaSite" id="SRAE_1000182900.1"/>
    </source>
</evidence>
<sequence>MKYLLKVLFNVSIFIILLISSTKSKKPDLKKYIKRITLTYYTADLKRVYVCNNYLFYNETKALLYHELITNNYRKVNSNFKPLGGTKNKIKKMKNKYIIAEKNEGFFYEINPFSERYKGHVWGDCDECFSNITNSEFRSRVLKELNFYRKLHGVPPVSYHSKYNNYAKEEAKKFLKTHKNSSCVTKTKFGCVYLELSNYYAHLAISALYEKLLAYYDWKNNLYKSNLETAIQLIWKKVKYIGIGFAQEDDHVHIFLTFSSKVKNDKDYKKNVRPVMKKYIKKYGTLLKPISY</sequence>
<feature type="domain" description="SCP" evidence="2">
    <location>
        <begin position="143"/>
        <end position="256"/>
    </location>
</feature>
<dbReference type="CTD" id="36375933"/>
<dbReference type="OrthoDB" id="6483362at2759"/>
<keyword evidence="4" id="KW-1185">Reference proteome</keyword>
<keyword evidence="1" id="KW-0732">Signal</keyword>
<dbReference type="GeneID" id="36375933"/>
<gene>
    <name evidence="3 5 6" type="ORF">SRAE_1000182900</name>
</gene>
<feature type="chain" id="PRO_5015031283" evidence="1">
    <location>
        <begin position="25"/>
        <end position="292"/>
    </location>
</feature>